<dbReference type="Proteomes" id="UP000796761">
    <property type="component" value="Unassembled WGS sequence"/>
</dbReference>
<evidence type="ECO:0000313" key="2">
    <source>
        <dbReference type="Proteomes" id="UP000796761"/>
    </source>
</evidence>
<keyword evidence="2" id="KW-1185">Reference proteome</keyword>
<dbReference type="AlphaFoldDB" id="A0A8K1GES2"/>
<comment type="caution">
    <text evidence="1">The sequence shown here is derived from an EMBL/GenBank/DDBJ whole genome shotgun (WGS) entry which is preliminary data.</text>
</comment>
<organism evidence="1 2">
    <name type="scientific">Zosterops borbonicus</name>
    <dbReference type="NCBI Taxonomy" id="364589"/>
    <lineage>
        <taxon>Eukaryota</taxon>
        <taxon>Metazoa</taxon>
        <taxon>Chordata</taxon>
        <taxon>Craniata</taxon>
        <taxon>Vertebrata</taxon>
        <taxon>Euteleostomi</taxon>
        <taxon>Archelosauria</taxon>
        <taxon>Archosauria</taxon>
        <taxon>Dinosauria</taxon>
        <taxon>Saurischia</taxon>
        <taxon>Theropoda</taxon>
        <taxon>Coelurosauria</taxon>
        <taxon>Aves</taxon>
        <taxon>Neognathae</taxon>
        <taxon>Neoaves</taxon>
        <taxon>Telluraves</taxon>
        <taxon>Australaves</taxon>
        <taxon>Passeriformes</taxon>
        <taxon>Sylvioidea</taxon>
        <taxon>Zosteropidae</taxon>
        <taxon>Zosterops</taxon>
    </lineage>
</organism>
<proteinExistence type="predicted"/>
<accession>A0A8K1GES2</accession>
<dbReference type="EMBL" id="SWJQ01000268">
    <property type="protein sequence ID" value="TRZ17421.1"/>
    <property type="molecule type" value="Genomic_DNA"/>
</dbReference>
<name>A0A8K1GES2_9PASS</name>
<sequence length="127" mass="13954">MPHSIDVALPANDCPMYEAMELGVEYNEKPLSIVLVSNIQMSPQALAAFAKQTSQASSFIPAEESDKKQVEECQELQAKEGDLVQVLTSSSSLCALTGTLLFYSEQQESNVETQQVIMYPNTSVHPR</sequence>
<evidence type="ECO:0000313" key="1">
    <source>
        <dbReference type="EMBL" id="TRZ17421.1"/>
    </source>
</evidence>
<protein>
    <submittedName>
        <fullName evidence="1">Uncharacterized protein</fullName>
    </submittedName>
</protein>
<gene>
    <name evidence="1" type="ORF">HGM15179_009675</name>
</gene>
<reference evidence="1" key="1">
    <citation type="submission" date="2019-04" db="EMBL/GenBank/DDBJ databases">
        <title>Genome assembly of Zosterops borbonicus 15179.</title>
        <authorList>
            <person name="Leroy T."/>
            <person name="Anselmetti Y."/>
            <person name="Tilak M.-K."/>
            <person name="Nabholz B."/>
        </authorList>
    </citation>
    <scope>NUCLEOTIDE SEQUENCE</scope>
    <source>
        <strain evidence="1">HGM_15179</strain>
        <tissue evidence="1">Muscle</tissue>
    </source>
</reference>